<dbReference type="InterPro" id="IPR008258">
    <property type="entry name" value="Transglycosylase_SLT_dom_1"/>
</dbReference>
<dbReference type="Pfam" id="PF01464">
    <property type="entry name" value="SLT"/>
    <property type="match status" value="1"/>
</dbReference>
<dbReference type="RefSeq" id="WP_234864193.1">
    <property type="nucleotide sequence ID" value="NZ_JAKEVY010000001.1"/>
</dbReference>
<dbReference type="CDD" id="cd16894">
    <property type="entry name" value="MltD-like"/>
    <property type="match status" value="1"/>
</dbReference>
<dbReference type="SUPFAM" id="SSF53955">
    <property type="entry name" value="Lysozyme-like"/>
    <property type="match status" value="1"/>
</dbReference>
<comment type="similarity">
    <text evidence="1">Belongs to the transglycosylase Slt family.</text>
</comment>
<name>A0ABS9BEC4_9BACT</name>
<comment type="caution">
    <text evidence="3">The sequence shown here is derived from an EMBL/GenBank/DDBJ whole genome shotgun (WGS) entry which is preliminary data.</text>
</comment>
<organism evidence="3 4">
    <name type="scientific">Flavihumibacter fluminis</name>
    <dbReference type="NCBI Taxonomy" id="2909236"/>
    <lineage>
        <taxon>Bacteria</taxon>
        <taxon>Pseudomonadati</taxon>
        <taxon>Bacteroidota</taxon>
        <taxon>Chitinophagia</taxon>
        <taxon>Chitinophagales</taxon>
        <taxon>Chitinophagaceae</taxon>
        <taxon>Flavihumibacter</taxon>
    </lineage>
</organism>
<feature type="domain" description="Transglycosylase SLT" evidence="2">
    <location>
        <begin position="97"/>
        <end position="197"/>
    </location>
</feature>
<protein>
    <submittedName>
        <fullName evidence="3">Lytic transglycosylase domain-containing protein</fullName>
    </submittedName>
</protein>
<reference evidence="3 4" key="1">
    <citation type="submission" date="2022-01" db="EMBL/GenBank/DDBJ databases">
        <title>Flavihumibacter sp. nov., isolated from sediment of a river.</title>
        <authorList>
            <person name="Liu H."/>
        </authorList>
    </citation>
    <scope>NUCLEOTIDE SEQUENCE [LARGE SCALE GENOMIC DNA]</scope>
    <source>
        <strain evidence="3 4">RY-1</strain>
    </source>
</reference>
<evidence type="ECO:0000313" key="4">
    <source>
        <dbReference type="Proteomes" id="UP001200145"/>
    </source>
</evidence>
<dbReference type="Gene3D" id="1.10.530.10">
    <property type="match status" value="1"/>
</dbReference>
<keyword evidence="4" id="KW-1185">Reference proteome</keyword>
<dbReference type="PANTHER" id="PTHR37423">
    <property type="entry name" value="SOLUBLE LYTIC MUREIN TRANSGLYCOSYLASE-RELATED"/>
    <property type="match status" value="1"/>
</dbReference>
<accession>A0ABS9BEC4</accession>
<dbReference type="Proteomes" id="UP001200145">
    <property type="component" value="Unassembled WGS sequence"/>
</dbReference>
<gene>
    <name evidence="3" type="ORF">L0U88_03355</name>
</gene>
<dbReference type="EMBL" id="JAKEVY010000001">
    <property type="protein sequence ID" value="MCF1713665.1"/>
    <property type="molecule type" value="Genomic_DNA"/>
</dbReference>
<proteinExistence type="inferred from homology"/>
<evidence type="ECO:0000256" key="1">
    <source>
        <dbReference type="ARBA" id="ARBA00007734"/>
    </source>
</evidence>
<evidence type="ECO:0000259" key="2">
    <source>
        <dbReference type="Pfam" id="PF01464"/>
    </source>
</evidence>
<dbReference type="InterPro" id="IPR023346">
    <property type="entry name" value="Lysozyme-like_dom_sf"/>
</dbReference>
<sequence>MLRSQSLKLILVLFLFVFISASARNSMRERNVQIEAATRSLSAFNVFEPETYSHHYGLQLYISNYNKMQSELFTKIQKTEKAKLKLIDKIFTSYKLPGELKYLAIVESEMKSSATSRVGALGVWQLMPSTAMDLGLRVDSTVDERLHLQKSTKAAALYLRDLYRTFNDWSLAIAAYNCGPGPVFKAIKKAGSNNYWDLQQYLPKETRHHVKKLMATQVFFEGKSNLTDYYDGTLASK</sequence>
<evidence type="ECO:0000313" key="3">
    <source>
        <dbReference type="EMBL" id="MCF1713665.1"/>
    </source>
</evidence>
<dbReference type="PANTHER" id="PTHR37423:SF2">
    <property type="entry name" value="MEMBRANE-BOUND LYTIC MUREIN TRANSGLYCOSYLASE C"/>
    <property type="match status" value="1"/>
</dbReference>